<organism evidence="2 3">
    <name type="scientific">Corynebacterium auriscanis</name>
    <dbReference type="NCBI Taxonomy" id="99807"/>
    <lineage>
        <taxon>Bacteria</taxon>
        <taxon>Bacillati</taxon>
        <taxon>Actinomycetota</taxon>
        <taxon>Actinomycetes</taxon>
        <taxon>Mycobacteriales</taxon>
        <taxon>Corynebacteriaceae</taxon>
        <taxon>Corynebacterium</taxon>
    </lineage>
</organism>
<gene>
    <name evidence="2" type="ORF">MA47_09490</name>
</gene>
<evidence type="ECO:0000259" key="1">
    <source>
        <dbReference type="Pfam" id="PF12728"/>
    </source>
</evidence>
<dbReference type="InterPro" id="IPR041657">
    <property type="entry name" value="HTH_17"/>
</dbReference>
<dbReference type="GeneID" id="300553266"/>
<evidence type="ECO:0000313" key="2">
    <source>
        <dbReference type="EMBL" id="KGM18128.1"/>
    </source>
</evidence>
<evidence type="ECO:0000313" key="3">
    <source>
        <dbReference type="Proteomes" id="UP000030145"/>
    </source>
</evidence>
<dbReference type="InterPro" id="IPR010093">
    <property type="entry name" value="SinI_DNA-bd"/>
</dbReference>
<protein>
    <recommendedName>
        <fullName evidence="1">Helix-turn-helix domain-containing protein</fullName>
    </recommendedName>
</protein>
<dbReference type="NCBIfam" id="TIGR01764">
    <property type="entry name" value="excise"/>
    <property type="match status" value="1"/>
</dbReference>
<reference evidence="2 3" key="1">
    <citation type="submission" date="2014-10" db="EMBL/GenBank/DDBJ databases">
        <title>Whole Genome sequence of Corynebacterium auriscanis strain CIP 106629.</title>
        <authorList>
            <person name="Hassan S.S."/>
            <person name="Jamal S.B."/>
            <person name="Tiwari S."/>
            <person name="Oliveira L.D.C."/>
            <person name="Souza F."/>
            <person name="Mariano D.C."/>
            <person name="Almeida S."/>
            <person name="Dorella F."/>
            <person name="Pereira F."/>
            <person name="Carvalho A."/>
            <person name="Leal C.A."/>
            <person name="Soares S.D.C."/>
            <person name="Figueiredo H.C."/>
            <person name="Silva A."/>
            <person name="Azevedo V.A."/>
        </authorList>
    </citation>
    <scope>NUCLEOTIDE SEQUENCE [LARGE SCALE GENOMIC DNA]</scope>
    <source>
        <strain evidence="2 3">CIP 106629</strain>
    </source>
</reference>
<proteinExistence type="predicted"/>
<dbReference type="Pfam" id="PF12728">
    <property type="entry name" value="HTH_17"/>
    <property type="match status" value="1"/>
</dbReference>
<keyword evidence="3" id="KW-1185">Reference proteome</keyword>
<dbReference type="EMBL" id="JRVJ01000021">
    <property type="protein sequence ID" value="KGM18128.1"/>
    <property type="molecule type" value="Genomic_DNA"/>
</dbReference>
<dbReference type="GO" id="GO:0003677">
    <property type="term" value="F:DNA binding"/>
    <property type="evidence" value="ECO:0007669"/>
    <property type="project" value="InterPro"/>
</dbReference>
<dbReference type="AlphaFoldDB" id="A0A0A2DG21"/>
<comment type="caution">
    <text evidence="2">The sequence shown here is derived from an EMBL/GenBank/DDBJ whole genome shotgun (WGS) entry which is preliminary data.</text>
</comment>
<dbReference type="RefSeq" id="WP_035115678.1">
    <property type="nucleotide sequence ID" value="NZ_CP047046.1"/>
</dbReference>
<sequence>MTRETYTLVEAAQRLGVSQAHIYGLAKNDELPFPVIRIGHRYLVPAEAFDRLIRTGEKEPAHQ</sequence>
<feature type="domain" description="Helix-turn-helix" evidence="1">
    <location>
        <begin position="6"/>
        <end position="55"/>
    </location>
</feature>
<accession>A0A0A2DG21</accession>
<name>A0A0A2DG21_9CORY</name>
<dbReference type="Proteomes" id="UP000030145">
    <property type="component" value="Unassembled WGS sequence"/>
</dbReference>